<dbReference type="OrthoDB" id="3267098at2759"/>
<dbReference type="AlphaFoldDB" id="A0A0C3AZH5"/>
<feature type="compositionally biased region" description="Basic and acidic residues" evidence="1">
    <location>
        <begin position="626"/>
        <end position="648"/>
    </location>
</feature>
<name>A0A0C3AZH5_9AGAM</name>
<feature type="compositionally biased region" description="Acidic residues" evidence="1">
    <location>
        <begin position="611"/>
        <end position="625"/>
    </location>
</feature>
<dbReference type="STRING" id="1036808.A0A0C3AZH5"/>
<dbReference type="InParanoid" id="A0A0C3AZH5"/>
<organism evidence="2 3">
    <name type="scientific">Scleroderma citrinum Foug A</name>
    <dbReference type="NCBI Taxonomy" id="1036808"/>
    <lineage>
        <taxon>Eukaryota</taxon>
        <taxon>Fungi</taxon>
        <taxon>Dikarya</taxon>
        <taxon>Basidiomycota</taxon>
        <taxon>Agaricomycotina</taxon>
        <taxon>Agaricomycetes</taxon>
        <taxon>Agaricomycetidae</taxon>
        <taxon>Boletales</taxon>
        <taxon>Sclerodermatineae</taxon>
        <taxon>Sclerodermataceae</taxon>
        <taxon>Scleroderma</taxon>
    </lineage>
</organism>
<keyword evidence="3" id="KW-1185">Reference proteome</keyword>
<reference evidence="3" key="2">
    <citation type="submission" date="2015-01" db="EMBL/GenBank/DDBJ databases">
        <title>Evolutionary Origins and Diversification of the Mycorrhizal Mutualists.</title>
        <authorList>
            <consortium name="DOE Joint Genome Institute"/>
            <consortium name="Mycorrhizal Genomics Consortium"/>
            <person name="Kohler A."/>
            <person name="Kuo A."/>
            <person name="Nagy L.G."/>
            <person name="Floudas D."/>
            <person name="Copeland A."/>
            <person name="Barry K.W."/>
            <person name="Cichocki N."/>
            <person name="Veneault-Fourrey C."/>
            <person name="LaButti K."/>
            <person name="Lindquist E.A."/>
            <person name="Lipzen A."/>
            <person name="Lundell T."/>
            <person name="Morin E."/>
            <person name="Murat C."/>
            <person name="Riley R."/>
            <person name="Ohm R."/>
            <person name="Sun H."/>
            <person name="Tunlid A."/>
            <person name="Henrissat B."/>
            <person name="Grigoriev I.V."/>
            <person name="Hibbett D.S."/>
            <person name="Martin F."/>
        </authorList>
    </citation>
    <scope>NUCLEOTIDE SEQUENCE [LARGE SCALE GENOMIC DNA]</scope>
    <source>
        <strain evidence="3">Foug A</strain>
    </source>
</reference>
<dbReference type="Proteomes" id="UP000053989">
    <property type="component" value="Unassembled WGS sequence"/>
</dbReference>
<proteinExistence type="predicted"/>
<reference evidence="2 3" key="1">
    <citation type="submission" date="2014-04" db="EMBL/GenBank/DDBJ databases">
        <authorList>
            <consortium name="DOE Joint Genome Institute"/>
            <person name="Kuo A."/>
            <person name="Kohler A."/>
            <person name="Nagy L.G."/>
            <person name="Floudas D."/>
            <person name="Copeland A."/>
            <person name="Barry K.W."/>
            <person name="Cichocki N."/>
            <person name="Veneault-Fourrey C."/>
            <person name="LaButti K."/>
            <person name="Lindquist E.A."/>
            <person name="Lipzen A."/>
            <person name="Lundell T."/>
            <person name="Morin E."/>
            <person name="Murat C."/>
            <person name="Sun H."/>
            <person name="Tunlid A."/>
            <person name="Henrissat B."/>
            <person name="Grigoriev I.V."/>
            <person name="Hibbett D.S."/>
            <person name="Martin F."/>
            <person name="Nordberg H.P."/>
            <person name="Cantor M.N."/>
            <person name="Hua S.X."/>
        </authorList>
    </citation>
    <scope>NUCLEOTIDE SEQUENCE [LARGE SCALE GENOMIC DNA]</scope>
    <source>
        <strain evidence="2 3">Foug A</strain>
    </source>
</reference>
<dbReference type="InterPro" id="IPR041078">
    <property type="entry name" value="Plavaka"/>
</dbReference>
<dbReference type="Pfam" id="PF18759">
    <property type="entry name" value="Plavaka"/>
    <property type="match status" value="1"/>
</dbReference>
<protein>
    <submittedName>
        <fullName evidence="2">Uncharacterized protein</fullName>
    </submittedName>
</protein>
<gene>
    <name evidence="2" type="ORF">SCLCIDRAFT_18560</name>
</gene>
<evidence type="ECO:0000313" key="3">
    <source>
        <dbReference type="Proteomes" id="UP000053989"/>
    </source>
</evidence>
<sequence length="648" mass="73957">MIVVKPDDPLFLQQLPHSIINFISKCSKKKNYNNVLAHCKRELIHGVWKVLLDDEFLDAYRNGIVVRCFDGKFRRLFLRIFTYLADYPEKVLLATIRDKGICPCPWCMIPKKDFCCLGFISDALQRISQIHLYFHNQVAAACDAIYKLGAPIKGAFPESQLKDFSLVPTFNAFADILGPLGFNIYRTLSTVDLLHEFELGIFKSVFRHLLHLLHATSGTSLVATLDAQYGVSYLTRHLMDFGGVIRRFPSNVSDAHQCAAWHFEDVLQFHALGDYVHNIHLFGMTDSYTTHLGELSHRLLKMFYQNTNKNNPAGQLAAQERRYTHIQRQQGAHDGAETDMMNVVETAPLSLQCHHHLSDSPGNAISLAEYLIKHQGDPALKDFVLRLKDHLLSRLLNDEYNGDEQVVFQSKRFQLNYTTYDIRREQDMLRPGHGAFIMMLSREDDPGAHPFWYAQVLSAFVIAINHCGVDKMMEVLWVRWFGVVPGHKWGIKKACLPQIGFIPDSPGAFGFLDPTLVLRACHLIPAFAEGRTDSLLPHSPSMAQENGDLDDWTAYYVNIFVDCDMYTRFVGFGVGHDIQYHRSITNIENQDTEEDDILDETQILDGKTTEDAFEDDEEEASENSDMEDKFSDMENESKGNEEDLKFEL</sequence>
<accession>A0A0C3AZH5</accession>
<evidence type="ECO:0000256" key="1">
    <source>
        <dbReference type="SAM" id="MobiDB-lite"/>
    </source>
</evidence>
<dbReference type="EMBL" id="KN822004">
    <property type="protein sequence ID" value="KIM70407.1"/>
    <property type="molecule type" value="Genomic_DNA"/>
</dbReference>
<dbReference type="HOGENOM" id="CLU_002498_0_1_1"/>
<evidence type="ECO:0000313" key="2">
    <source>
        <dbReference type="EMBL" id="KIM70407.1"/>
    </source>
</evidence>
<feature type="region of interest" description="Disordered" evidence="1">
    <location>
        <begin position="603"/>
        <end position="648"/>
    </location>
</feature>